<comment type="subcellular location">
    <subcellularLocation>
        <location evidence="1">Endomembrane system</location>
        <topology evidence="1">Multi-pass membrane protein</topology>
    </subcellularLocation>
</comment>
<dbReference type="PROSITE" id="PS50850">
    <property type="entry name" value="MFS"/>
    <property type="match status" value="1"/>
</dbReference>
<sequence>MDSEVRSSEPLYIGAAAAIITASILPTITITPILPKMQMHFSSVPQVDVLVQLIYALPALLSMLAAPFAGLMSDRVGRREIVLFSCLFATLLGIAPYFLESIWLIIASRALLGFFQGTLIVCTSALIADYFIQQRREKVLGLKFGFVGIANIILLIAVGYVSINNWRNGFLLYLFGILATLLVFLFIKKPP</sequence>
<feature type="transmembrane region" description="Helical" evidence="7">
    <location>
        <begin position="169"/>
        <end position="187"/>
    </location>
</feature>
<evidence type="ECO:0000256" key="3">
    <source>
        <dbReference type="ARBA" id="ARBA00022692"/>
    </source>
</evidence>
<dbReference type="PANTHER" id="PTHR23501">
    <property type="entry name" value="MAJOR FACILITATOR SUPERFAMILY"/>
    <property type="match status" value="1"/>
</dbReference>
<dbReference type="Gene3D" id="1.20.1250.20">
    <property type="entry name" value="MFS general substrate transporter like domains"/>
    <property type="match status" value="1"/>
</dbReference>
<evidence type="ECO:0000313" key="9">
    <source>
        <dbReference type="EMBL" id="SVB36449.1"/>
    </source>
</evidence>
<protein>
    <recommendedName>
        <fullName evidence="6">MFS-type drug efflux transporter P55</fullName>
    </recommendedName>
</protein>
<evidence type="ECO:0000256" key="5">
    <source>
        <dbReference type="ARBA" id="ARBA00023136"/>
    </source>
</evidence>
<dbReference type="PROSITE" id="PS00216">
    <property type="entry name" value="SUGAR_TRANSPORT_1"/>
    <property type="match status" value="1"/>
</dbReference>
<feature type="transmembrane region" description="Helical" evidence="7">
    <location>
        <begin position="81"/>
        <end position="99"/>
    </location>
</feature>
<feature type="transmembrane region" description="Helical" evidence="7">
    <location>
        <begin position="49"/>
        <end position="69"/>
    </location>
</feature>
<feature type="transmembrane region" description="Helical" evidence="7">
    <location>
        <begin position="12"/>
        <end position="34"/>
    </location>
</feature>
<dbReference type="Pfam" id="PF07690">
    <property type="entry name" value="MFS_1"/>
    <property type="match status" value="1"/>
</dbReference>
<evidence type="ECO:0000256" key="1">
    <source>
        <dbReference type="ARBA" id="ARBA00004127"/>
    </source>
</evidence>
<evidence type="ECO:0000256" key="7">
    <source>
        <dbReference type="SAM" id="Phobius"/>
    </source>
</evidence>
<feature type="domain" description="Major facilitator superfamily (MFS) profile" evidence="8">
    <location>
        <begin position="10"/>
        <end position="191"/>
    </location>
</feature>
<dbReference type="AlphaFoldDB" id="A0A382DE82"/>
<organism evidence="9">
    <name type="scientific">marine metagenome</name>
    <dbReference type="NCBI Taxonomy" id="408172"/>
    <lineage>
        <taxon>unclassified sequences</taxon>
        <taxon>metagenomes</taxon>
        <taxon>ecological metagenomes</taxon>
    </lineage>
</organism>
<keyword evidence="2" id="KW-0813">Transport</keyword>
<evidence type="ECO:0000256" key="6">
    <source>
        <dbReference type="ARBA" id="ARBA00044273"/>
    </source>
</evidence>
<feature type="transmembrane region" description="Helical" evidence="7">
    <location>
        <begin position="144"/>
        <end position="163"/>
    </location>
</feature>
<evidence type="ECO:0000256" key="2">
    <source>
        <dbReference type="ARBA" id="ARBA00022448"/>
    </source>
</evidence>
<dbReference type="EMBL" id="UINC01038847">
    <property type="protein sequence ID" value="SVB36449.1"/>
    <property type="molecule type" value="Genomic_DNA"/>
</dbReference>
<dbReference type="InterPro" id="IPR005829">
    <property type="entry name" value="Sugar_transporter_CS"/>
</dbReference>
<feature type="transmembrane region" description="Helical" evidence="7">
    <location>
        <begin position="111"/>
        <end position="132"/>
    </location>
</feature>
<dbReference type="GO" id="GO:0005886">
    <property type="term" value="C:plasma membrane"/>
    <property type="evidence" value="ECO:0007669"/>
    <property type="project" value="TreeGrafter"/>
</dbReference>
<dbReference type="InterPro" id="IPR020846">
    <property type="entry name" value="MFS_dom"/>
</dbReference>
<evidence type="ECO:0000256" key="4">
    <source>
        <dbReference type="ARBA" id="ARBA00022989"/>
    </source>
</evidence>
<dbReference type="GO" id="GO:0012505">
    <property type="term" value="C:endomembrane system"/>
    <property type="evidence" value="ECO:0007669"/>
    <property type="project" value="UniProtKB-SubCell"/>
</dbReference>
<keyword evidence="5 7" id="KW-0472">Membrane</keyword>
<evidence type="ECO:0000259" key="8">
    <source>
        <dbReference type="PROSITE" id="PS50850"/>
    </source>
</evidence>
<dbReference type="InterPro" id="IPR036259">
    <property type="entry name" value="MFS_trans_sf"/>
</dbReference>
<proteinExistence type="predicted"/>
<accession>A0A382DE82</accession>
<keyword evidence="3 7" id="KW-0812">Transmembrane</keyword>
<gene>
    <name evidence="9" type="ORF">METZ01_LOCUS189303</name>
</gene>
<feature type="non-terminal residue" evidence="9">
    <location>
        <position position="191"/>
    </location>
</feature>
<name>A0A382DE82_9ZZZZ</name>
<reference evidence="9" key="1">
    <citation type="submission" date="2018-05" db="EMBL/GenBank/DDBJ databases">
        <authorList>
            <person name="Lanie J.A."/>
            <person name="Ng W.-L."/>
            <person name="Kazmierczak K.M."/>
            <person name="Andrzejewski T.M."/>
            <person name="Davidsen T.M."/>
            <person name="Wayne K.J."/>
            <person name="Tettelin H."/>
            <person name="Glass J.I."/>
            <person name="Rusch D."/>
            <person name="Podicherti R."/>
            <person name="Tsui H.-C.T."/>
            <person name="Winkler M.E."/>
        </authorList>
    </citation>
    <scope>NUCLEOTIDE SEQUENCE</scope>
</reference>
<keyword evidence="4 7" id="KW-1133">Transmembrane helix</keyword>
<dbReference type="SUPFAM" id="SSF103473">
    <property type="entry name" value="MFS general substrate transporter"/>
    <property type="match status" value="1"/>
</dbReference>
<dbReference type="InterPro" id="IPR011701">
    <property type="entry name" value="MFS"/>
</dbReference>
<dbReference type="GO" id="GO:0022857">
    <property type="term" value="F:transmembrane transporter activity"/>
    <property type="evidence" value="ECO:0007669"/>
    <property type="project" value="InterPro"/>
</dbReference>
<dbReference type="PANTHER" id="PTHR23501:SF191">
    <property type="entry name" value="VACUOLAR BASIC AMINO ACID TRANSPORTER 4"/>
    <property type="match status" value="1"/>
</dbReference>